<gene>
    <name evidence="6" type="ORF">FVO59_08105</name>
</gene>
<dbReference type="SUPFAM" id="SSF53697">
    <property type="entry name" value="SIS domain"/>
    <property type="match status" value="1"/>
</dbReference>
<dbReference type="InterPro" id="IPR000281">
    <property type="entry name" value="HTH_RpiR"/>
</dbReference>
<protein>
    <submittedName>
        <fullName evidence="6">MurR/RpiR family transcriptional regulator</fullName>
    </submittedName>
</protein>
<dbReference type="AlphaFoldDB" id="A0A7D7WIG3"/>
<feature type="domain" description="HTH rpiR-type" evidence="4">
    <location>
        <begin position="3"/>
        <end position="79"/>
    </location>
</feature>
<reference evidence="6 7" key="1">
    <citation type="journal article" date="2020" name="Front. Microbiol.">
        <title>Design of Bacterial Strain-Specific qPCR Assays Using NGS Data and Publicly Available Resources and Its Application to Track Biocontrol Strains.</title>
        <authorList>
            <person name="Hernandez I."/>
            <person name="Sant C."/>
            <person name="Martinez R."/>
            <person name="Fernandez C."/>
        </authorList>
    </citation>
    <scope>NUCLEOTIDE SEQUENCE [LARGE SCALE GENOMIC DNA]</scope>
    <source>
        <strain evidence="6 7">B24</strain>
    </source>
</reference>
<dbReference type="GO" id="GO:0097367">
    <property type="term" value="F:carbohydrate derivative binding"/>
    <property type="evidence" value="ECO:0007669"/>
    <property type="project" value="InterPro"/>
</dbReference>
<dbReference type="EMBL" id="CP043732">
    <property type="protein sequence ID" value="QMU97190.1"/>
    <property type="molecule type" value="Genomic_DNA"/>
</dbReference>
<evidence type="ECO:0000313" key="7">
    <source>
        <dbReference type="Proteomes" id="UP000515708"/>
    </source>
</evidence>
<dbReference type="PANTHER" id="PTHR30514:SF1">
    <property type="entry name" value="HTH-TYPE TRANSCRIPTIONAL REGULATOR HEXR-RELATED"/>
    <property type="match status" value="1"/>
</dbReference>
<dbReference type="Pfam" id="PF01418">
    <property type="entry name" value="HTH_6"/>
    <property type="match status" value="1"/>
</dbReference>
<name>A0A7D7WIG3_9MICO</name>
<dbReference type="Gene3D" id="1.10.10.10">
    <property type="entry name" value="Winged helix-like DNA-binding domain superfamily/Winged helix DNA-binding domain"/>
    <property type="match status" value="1"/>
</dbReference>
<keyword evidence="1" id="KW-0805">Transcription regulation</keyword>
<dbReference type="InterPro" id="IPR001347">
    <property type="entry name" value="SIS_dom"/>
</dbReference>
<dbReference type="GO" id="GO:1901135">
    <property type="term" value="P:carbohydrate derivative metabolic process"/>
    <property type="evidence" value="ECO:0007669"/>
    <property type="project" value="InterPro"/>
</dbReference>
<dbReference type="Pfam" id="PF01380">
    <property type="entry name" value="SIS"/>
    <property type="match status" value="1"/>
</dbReference>
<dbReference type="InterPro" id="IPR009057">
    <property type="entry name" value="Homeodomain-like_sf"/>
</dbReference>
<dbReference type="PROSITE" id="PS51071">
    <property type="entry name" value="HTH_RPIR"/>
    <property type="match status" value="1"/>
</dbReference>
<dbReference type="SUPFAM" id="SSF46689">
    <property type="entry name" value="Homeodomain-like"/>
    <property type="match status" value="1"/>
</dbReference>
<dbReference type="InterPro" id="IPR047640">
    <property type="entry name" value="RpiR-like"/>
</dbReference>
<organism evidence="6 7">
    <name type="scientific">Microbacterium esteraromaticum</name>
    <dbReference type="NCBI Taxonomy" id="57043"/>
    <lineage>
        <taxon>Bacteria</taxon>
        <taxon>Bacillati</taxon>
        <taxon>Actinomycetota</taxon>
        <taxon>Actinomycetes</taxon>
        <taxon>Micrococcales</taxon>
        <taxon>Microbacteriaceae</taxon>
        <taxon>Microbacterium</taxon>
    </lineage>
</organism>
<dbReference type="InterPro" id="IPR035472">
    <property type="entry name" value="RpiR-like_SIS"/>
</dbReference>
<evidence type="ECO:0000313" key="6">
    <source>
        <dbReference type="EMBL" id="QMU97190.1"/>
    </source>
</evidence>
<keyword evidence="2" id="KW-0238">DNA-binding</keyword>
<sequence>MAEDMLARLRQALPSLRPSERRIAEATLADPAAVSSLRITELAAHCDTSTATVARFCRSIGFEKYKSFCLALAGAVADENGRMRQFGVSEGDIDPADATSEVVRKLAYQEARAVQETAEMLDLDEVDRVVDAIIDAPFIDVYGSSSSGLAALDLAYKLRRIGYYTSAWSDAHLGMTSAAVLRPGSVAIAFSHSGETEEALTALEIARKAGAYTVAVTNFPGSPLSRLADAVLVTASRETRFRYGAMSSRMAQLMIVDVLFIGVAQRRPDAVTQALAATLSAVEGRRRPSSEAD</sequence>
<proteinExistence type="predicted"/>
<dbReference type="PROSITE" id="PS51464">
    <property type="entry name" value="SIS"/>
    <property type="match status" value="1"/>
</dbReference>
<dbReference type="RefSeq" id="WP_182252203.1">
    <property type="nucleotide sequence ID" value="NZ_CP043732.1"/>
</dbReference>
<evidence type="ECO:0000256" key="2">
    <source>
        <dbReference type="ARBA" id="ARBA00023125"/>
    </source>
</evidence>
<dbReference type="GO" id="GO:0003677">
    <property type="term" value="F:DNA binding"/>
    <property type="evidence" value="ECO:0007669"/>
    <property type="project" value="UniProtKB-KW"/>
</dbReference>
<evidence type="ECO:0000256" key="1">
    <source>
        <dbReference type="ARBA" id="ARBA00023015"/>
    </source>
</evidence>
<dbReference type="InterPro" id="IPR046348">
    <property type="entry name" value="SIS_dom_sf"/>
</dbReference>
<dbReference type="InterPro" id="IPR036388">
    <property type="entry name" value="WH-like_DNA-bd_sf"/>
</dbReference>
<dbReference type="GO" id="GO:0003700">
    <property type="term" value="F:DNA-binding transcription factor activity"/>
    <property type="evidence" value="ECO:0007669"/>
    <property type="project" value="InterPro"/>
</dbReference>
<evidence type="ECO:0000256" key="3">
    <source>
        <dbReference type="ARBA" id="ARBA00023163"/>
    </source>
</evidence>
<accession>A0A7D7WIG3</accession>
<evidence type="ECO:0000259" key="4">
    <source>
        <dbReference type="PROSITE" id="PS51071"/>
    </source>
</evidence>
<keyword evidence="3" id="KW-0804">Transcription</keyword>
<evidence type="ECO:0000259" key="5">
    <source>
        <dbReference type="PROSITE" id="PS51464"/>
    </source>
</evidence>
<dbReference type="Gene3D" id="3.40.50.10490">
    <property type="entry name" value="Glucose-6-phosphate isomerase like protein, domain 1"/>
    <property type="match status" value="1"/>
</dbReference>
<feature type="domain" description="SIS" evidence="5">
    <location>
        <begin position="129"/>
        <end position="269"/>
    </location>
</feature>
<dbReference type="Proteomes" id="UP000515708">
    <property type="component" value="Chromosome"/>
</dbReference>
<dbReference type="CDD" id="cd05013">
    <property type="entry name" value="SIS_RpiR"/>
    <property type="match status" value="1"/>
</dbReference>
<dbReference type="PANTHER" id="PTHR30514">
    <property type="entry name" value="GLUCOKINASE"/>
    <property type="match status" value="1"/>
</dbReference>